<evidence type="ECO:0000256" key="1">
    <source>
        <dbReference type="SAM" id="MobiDB-lite"/>
    </source>
</evidence>
<sequence length="154" mass="15597">MGFRVFQVLPGGVGDHGREQVDEGLQGGYAGDGHPAVGAPAPLKDQRQGAVQLLGELAALLAVALEVGAVPGHDRADPGPGARVELLESVPPFLVEERPAVDEQDAGAGRRHLVGGVLAVLGDRGGRDVAGRVLVVEGGDGGAVVQRADQLLGQ</sequence>
<proteinExistence type="predicted"/>
<gene>
    <name evidence="2" type="ORF">SAV14893_052890</name>
</gene>
<reference evidence="2 3" key="1">
    <citation type="submission" date="2019-04" db="EMBL/GenBank/DDBJ databases">
        <title>Draft genome sequences of Streptomyces avermitilis NBRC 14893.</title>
        <authorList>
            <person name="Komaki H."/>
            <person name="Tamura T."/>
            <person name="Hosoyama A."/>
        </authorList>
    </citation>
    <scope>NUCLEOTIDE SEQUENCE [LARGE SCALE GENOMIC DNA]</scope>
    <source>
        <strain evidence="2 3">NBRC 14893</strain>
    </source>
</reference>
<comment type="caution">
    <text evidence="2">The sequence shown here is derived from an EMBL/GenBank/DDBJ whole genome shotgun (WGS) entry which is preliminary data.</text>
</comment>
<dbReference type="EMBL" id="BJHX01000001">
    <property type="protein sequence ID" value="GDY65896.1"/>
    <property type="molecule type" value="Genomic_DNA"/>
</dbReference>
<dbReference type="Proteomes" id="UP000302139">
    <property type="component" value="Unassembled WGS sequence"/>
</dbReference>
<protein>
    <submittedName>
        <fullName evidence="2">Uncharacterized protein</fullName>
    </submittedName>
</protein>
<evidence type="ECO:0000313" key="2">
    <source>
        <dbReference type="EMBL" id="GDY65896.1"/>
    </source>
</evidence>
<dbReference type="AlphaFoldDB" id="A0A4D4M247"/>
<feature type="region of interest" description="Disordered" evidence="1">
    <location>
        <begin position="14"/>
        <end position="40"/>
    </location>
</feature>
<name>A0A4D4M247_STRAX</name>
<accession>A0A4D4M247</accession>
<evidence type="ECO:0000313" key="3">
    <source>
        <dbReference type="Proteomes" id="UP000302139"/>
    </source>
</evidence>
<organism evidence="2 3">
    <name type="scientific">Streptomyces avermitilis</name>
    <dbReference type="NCBI Taxonomy" id="33903"/>
    <lineage>
        <taxon>Bacteria</taxon>
        <taxon>Bacillati</taxon>
        <taxon>Actinomycetota</taxon>
        <taxon>Actinomycetes</taxon>
        <taxon>Kitasatosporales</taxon>
        <taxon>Streptomycetaceae</taxon>
        <taxon>Streptomyces</taxon>
    </lineage>
</organism>